<reference evidence="8 9" key="1">
    <citation type="journal article" date="2016" name="Appl. Environ. Microbiol.">
        <title>Whole genome relationships among Francisella bacteria of diverse origin define new species and provide specific regions for detection.</title>
        <authorList>
            <person name="Challacombe J.F."/>
            <person name="Petersen J.M."/>
            <person name="Gallegos-Graves V."/>
            <person name="Hodge D."/>
            <person name="Pillai S."/>
            <person name="Kuske C.R."/>
        </authorList>
    </citation>
    <scope>NUCLEOTIDE SEQUENCE [LARGE SCALE GENOMIC DNA]</scope>
    <source>
        <strain evidence="9">TX07-7310</strain>
    </source>
</reference>
<dbReference type="PANTHER" id="PTHR42865:SF5">
    <property type="entry name" value="L-CYSTINE TRANSPORTER TCYP"/>
    <property type="match status" value="1"/>
</dbReference>
<keyword evidence="3" id="KW-0813">Transport</keyword>
<keyword evidence="9" id="KW-1185">Reference proteome</keyword>
<dbReference type="GO" id="GO:0015184">
    <property type="term" value="F:L-cystine transmembrane transporter activity"/>
    <property type="evidence" value="ECO:0007669"/>
    <property type="project" value="TreeGrafter"/>
</dbReference>
<dbReference type="STRING" id="573570.F7310_06285"/>
<feature type="transmembrane region" description="Helical" evidence="7">
    <location>
        <begin position="316"/>
        <end position="337"/>
    </location>
</feature>
<dbReference type="InterPro" id="IPR001991">
    <property type="entry name" value="Na-dicarboxylate_symporter"/>
</dbReference>
<evidence type="ECO:0000256" key="7">
    <source>
        <dbReference type="SAM" id="Phobius"/>
    </source>
</evidence>
<dbReference type="RefSeq" id="WP_072712596.1">
    <property type="nucleotide sequence ID" value="NZ_CP016796.1"/>
</dbReference>
<organism evidence="8 9">
    <name type="scientific">Francisella uliginis</name>
    <dbReference type="NCBI Taxonomy" id="573570"/>
    <lineage>
        <taxon>Bacteria</taxon>
        <taxon>Pseudomonadati</taxon>
        <taxon>Pseudomonadota</taxon>
        <taxon>Gammaproteobacteria</taxon>
        <taxon>Thiotrichales</taxon>
        <taxon>Francisellaceae</taxon>
        <taxon>Francisella</taxon>
    </lineage>
</organism>
<dbReference type="GO" id="GO:0015293">
    <property type="term" value="F:symporter activity"/>
    <property type="evidence" value="ECO:0007669"/>
    <property type="project" value="InterPro"/>
</dbReference>
<dbReference type="InterPro" id="IPR036458">
    <property type="entry name" value="Na:dicarbo_symporter_sf"/>
</dbReference>
<feature type="transmembrane region" description="Helical" evidence="7">
    <location>
        <begin position="95"/>
        <end position="119"/>
    </location>
</feature>
<feature type="transmembrane region" description="Helical" evidence="7">
    <location>
        <begin position="349"/>
        <end position="377"/>
    </location>
</feature>
<feature type="transmembrane region" description="Helical" evidence="7">
    <location>
        <begin position="383"/>
        <end position="401"/>
    </location>
</feature>
<feature type="transmembrane region" description="Helical" evidence="7">
    <location>
        <begin position="64"/>
        <end position="83"/>
    </location>
</feature>
<protein>
    <submittedName>
        <fullName evidence="8">Sodium:dicarboxylate symporter</fullName>
    </submittedName>
</protein>
<dbReference type="GO" id="GO:0005886">
    <property type="term" value="C:plasma membrane"/>
    <property type="evidence" value="ECO:0007669"/>
    <property type="project" value="TreeGrafter"/>
</dbReference>
<sequence length="426" mass="45820">MAFILIISLLILVLLHVKNFSFNFRTILALVSGIIIGIIYNVVNQDSKAFIQISDILGDGYISLLKMLIIPIVLTSIVHSIVNLKNYEGSYVIKFAYKTIAILLVLTGISAAIGAVVAITMHLGQGIDIASITGNVDKDMQTSTISQTILGFLPNNIFEQMDNNNVMAVVIFAILLGFSMLVAHREDSKLAAPFISFIDSAFFVIKKLARMIIAITPYGVLGLMIQMSVELDKNSISTVLYFILTCYIALAIVLVMHIILLVIFRTNIVRFYRSIWKAMVVAATSRSSMGTLPLSIDGLNKYGTSSSIATFAPTMGTTLGMNGCAGVFPAVLAIMAMNATGMDITFSNVLLISVICMLASLGVSGIPGTAFVAAGVVFSYFGLPWQMIALIIGVDAIIDSFRTPLNIHGSMTTAIIVDKTTKASKA</sequence>
<evidence type="ECO:0000256" key="4">
    <source>
        <dbReference type="ARBA" id="ARBA00022692"/>
    </source>
</evidence>
<feature type="transmembrane region" description="Helical" evidence="7">
    <location>
        <begin position="166"/>
        <end position="184"/>
    </location>
</feature>
<evidence type="ECO:0000313" key="8">
    <source>
        <dbReference type="EMBL" id="API86986.1"/>
    </source>
</evidence>
<evidence type="ECO:0000256" key="6">
    <source>
        <dbReference type="ARBA" id="ARBA00023136"/>
    </source>
</evidence>
<evidence type="ECO:0000256" key="1">
    <source>
        <dbReference type="ARBA" id="ARBA00004141"/>
    </source>
</evidence>
<evidence type="ECO:0000313" key="9">
    <source>
        <dbReference type="Proteomes" id="UP000184222"/>
    </source>
</evidence>
<feature type="transmembrane region" description="Helical" evidence="7">
    <location>
        <begin position="275"/>
        <end position="296"/>
    </location>
</feature>
<dbReference type="EMBL" id="CP016796">
    <property type="protein sequence ID" value="API86986.1"/>
    <property type="molecule type" value="Genomic_DNA"/>
</dbReference>
<dbReference type="Pfam" id="PF00375">
    <property type="entry name" value="SDF"/>
    <property type="match status" value="1"/>
</dbReference>
<comment type="subcellular location">
    <subcellularLocation>
        <location evidence="1">Membrane</location>
        <topology evidence="1">Multi-pass membrane protein</topology>
    </subcellularLocation>
</comment>
<keyword evidence="5 7" id="KW-1133">Transmembrane helix</keyword>
<dbReference type="PRINTS" id="PR00173">
    <property type="entry name" value="EDTRNSPORT"/>
</dbReference>
<feature type="transmembrane region" description="Helical" evidence="7">
    <location>
        <begin position="212"/>
        <end position="229"/>
    </location>
</feature>
<dbReference type="SUPFAM" id="SSF118215">
    <property type="entry name" value="Proton glutamate symport protein"/>
    <property type="match status" value="1"/>
</dbReference>
<dbReference type="KEGG" id="frx:F7310_06285"/>
<feature type="transmembrane region" description="Helical" evidence="7">
    <location>
        <begin position="27"/>
        <end position="43"/>
    </location>
</feature>
<accession>A0A1L4BT10</accession>
<comment type="similarity">
    <text evidence="2">Belongs to the dicarboxylate/amino acid:cation symporter (DAACS) (TC 2.A.23) family.</text>
</comment>
<dbReference type="Gene3D" id="1.10.3860.10">
    <property type="entry name" value="Sodium:dicarboxylate symporter"/>
    <property type="match status" value="1"/>
</dbReference>
<gene>
    <name evidence="8" type="ORF">F7310_06285</name>
</gene>
<keyword evidence="6 7" id="KW-0472">Membrane</keyword>
<evidence type="ECO:0000256" key="3">
    <source>
        <dbReference type="ARBA" id="ARBA00022448"/>
    </source>
</evidence>
<keyword evidence="4 7" id="KW-0812">Transmembrane</keyword>
<proteinExistence type="inferred from homology"/>
<evidence type="ECO:0000256" key="5">
    <source>
        <dbReference type="ARBA" id="ARBA00022989"/>
    </source>
</evidence>
<dbReference type="OrthoDB" id="7778689at2"/>
<dbReference type="AlphaFoldDB" id="A0A1L4BT10"/>
<dbReference type="Proteomes" id="UP000184222">
    <property type="component" value="Chromosome"/>
</dbReference>
<name>A0A1L4BT10_9GAMM</name>
<feature type="transmembrane region" description="Helical" evidence="7">
    <location>
        <begin position="241"/>
        <end position="263"/>
    </location>
</feature>
<dbReference type="PANTHER" id="PTHR42865">
    <property type="entry name" value="PROTON/GLUTAMATE-ASPARTATE SYMPORTER"/>
    <property type="match status" value="1"/>
</dbReference>
<evidence type="ECO:0000256" key="2">
    <source>
        <dbReference type="ARBA" id="ARBA00006148"/>
    </source>
</evidence>